<dbReference type="Proteomes" id="UP000708347">
    <property type="component" value="Unassembled WGS sequence"/>
</dbReference>
<gene>
    <name evidence="1" type="ORF">FEG63_12140</name>
</gene>
<dbReference type="RefSeq" id="WP_174398141.1">
    <property type="nucleotide sequence ID" value="NZ_VBSB01000008.1"/>
</dbReference>
<dbReference type="EMBL" id="VBSB01000008">
    <property type="protein sequence ID" value="NTY60297.1"/>
    <property type="molecule type" value="Genomic_DNA"/>
</dbReference>
<sequence>MTVRPDNRLADAPMVPVGCRQCGATVAVRKSTWAQTSVQWNAEATAACIQRRSADALAGHGRGLFLVCSELRASIAAAARCGRVPIVDEDSN</sequence>
<name>A0ABX2JTX2_9MYCO</name>
<organism evidence="1 2">
    <name type="scientific">Mycolicibacterium sphagni</name>
    <dbReference type="NCBI Taxonomy" id="1786"/>
    <lineage>
        <taxon>Bacteria</taxon>
        <taxon>Bacillati</taxon>
        <taxon>Actinomycetota</taxon>
        <taxon>Actinomycetes</taxon>
        <taxon>Mycobacteriales</taxon>
        <taxon>Mycobacteriaceae</taxon>
        <taxon>Mycolicibacterium</taxon>
    </lineage>
</organism>
<protein>
    <submittedName>
        <fullName evidence="1">Ferredoxin</fullName>
    </submittedName>
</protein>
<evidence type="ECO:0000313" key="1">
    <source>
        <dbReference type="EMBL" id="NTY60297.1"/>
    </source>
</evidence>
<evidence type="ECO:0000313" key="2">
    <source>
        <dbReference type="Proteomes" id="UP000708347"/>
    </source>
</evidence>
<proteinExistence type="predicted"/>
<accession>A0ABX2JTX2</accession>
<keyword evidence="2" id="KW-1185">Reference proteome</keyword>
<reference evidence="1 2" key="1">
    <citation type="submission" date="2019-05" db="EMBL/GenBank/DDBJ databases">
        <title>Mycolicibacterium sphagni ENV482 genome assembly.</title>
        <authorList>
            <person name="Chen W."/>
            <person name="Faulkner N.W."/>
            <person name="Hyman M.R."/>
        </authorList>
    </citation>
    <scope>NUCLEOTIDE SEQUENCE [LARGE SCALE GENOMIC DNA]</scope>
    <source>
        <strain evidence="1 2">ENV482</strain>
    </source>
</reference>
<comment type="caution">
    <text evidence="1">The sequence shown here is derived from an EMBL/GenBank/DDBJ whole genome shotgun (WGS) entry which is preliminary data.</text>
</comment>